<sequence>MVCLVVLGISPEQWGIEDHDLSRNATLRSLLLQDQLCLKTRVGWWIFRAAAGSVEPMRTVMDHDYATLQSQFQKGPLPETIPVTECSRGCRLVLPKGHRHIDE</sequence>
<keyword evidence="2" id="KW-1185">Reference proteome</keyword>
<protein>
    <submittedName>
        <fullName evidence="1">Uncharacterized protein</fullName>
    </submittedName>
</protein>
<dbReference type="Proteomes" id="UP000756132">
    <property type="component" value="Chromosome 5"/>
</dbReference>
<name>A0A9Q8LH07_PASFU</name>
<evidence type="ECO:0000313" key="2">
    <source>
        <dbReference type="Proteomes" id="UP000756132"/>
    </source>
</evidence>
<evidence type="ECO:0000313" key="1">
    <source>
        <dbReference type="EMBL" id="UJO17302.1"/>
    </source>
</evidence>
<reference evidence="1" key="2">
    <citation type="journal article" date="2022" name="Microb. Genom.">
        <title>A chromosome-scale genome assembly of the tomato pathogen Cladosporium fulvum reveals a compartmentalized genome architecture and the presence of a dispensable chromosome.</title>
        <authorList>
            <person name="Zaccaron A.Z."/>
            <person name="Chen L.H."/>
            <person name="Samaras A."/>
            <person name="Stergiopoulos I."/>
        </authorList>
    </citation>
    <scope>NUCLEOTIDE SEQUENCE</scope>
    <source>
        <strain evidence="1">Race5_Kim</strain>
    </source>
</reference>
<accession>A0A9Q8LH07</accession>
<reference evidence="1" key="1">
    <citation type="submission" date="2021-12" db="EMBL/GenBank/DDBJ databases">
        <authorList>
            <person name="Zaccaron A."/>
            <person name="Stergiopoulos I."/>
        </authorList>
    </citation>
    <scope>NUCLEOTIDE SEQUENCE</scope>
    <source>
        <strain evidence="1">Race5_Kim</strain>
    </source>
</reference>
<organism evidence="1 2">
    <name type="scientific">Passalora fulva</name>
    <name type="common">Tomato leaf mold</name>
    <name type="synonym">Cladosporium fulvum</name>
    <dbReference type="NCBI Taxonomy" id="5499"/>
    <lineage>
        <taxon>Eukaryota</taxon>
        <taxon>Fungi</taxon>
        <taxon>Dikarya</taxon>
        <taxon>Ascomycota</taxon>
        <taxon>Pezizomycotina</taxon>
        <taxon>Dothideomycetes</taxon>
        <taxon>Dothideomycetidae</taxon>
        <taxon>Mycosphaerellales</taxon>
        <taxon>Mycosphaerellaceae</taxon>
        <taxon>Fulvia</taxon>
    </lineage>
</organism>
<dbReference type="KEGG" id="ffu:CLAFUR5_06507"/>
<dbReference type="EMBL" id="CP090167">
    <property type="protein sequence ID" value="UJO17302.1"/>
    <property type="molecule type" value="Genomic_DNA"/>
</dbReference>
<gene>
    <name evidence="1" type="ORF">CLAFUR5_06507</name>
</gene>
<dbReference type="GeneID" id="71986385"/>
<dbReference type="AlphaFoldDB" id="A0A9Q8LH07"/>
<proteinExistence type="predicted"/>
<dbReference type="RefSeq" id="XP_047761668.1">
    <property type="nucleotide sequence ID" value="XM_047905655.1"/>
</dbReference>